<dbReference type="PANTHER" id="PTHR10361">
    <property type="entry name" value="SODIUM-BILE ACID COTRANSPORTER"/>
    <property type="match status" value="1"/>
</dbReference>
<gene>
    <name evidence="6" type="ORF">C7C56_013095</name>
</gene>
<keyword evidence="4 5" id="KW-0472">Membrane</keyword>
<feature type="transmembrane region" description="Helical" evidence="5">
    <location>
        <begin position="228"/>
        <end position="251"/>
    </location>
</feature>
<feature type="transmembrane region" description="Helical" evidence="5">
    <location>
        <begin position="39"/>
        <end position="62"/>
    </location>
</feature>
<dbReference type="InterPro" id="IPR002657">
    <property type="entry name" value="BilAc:Na_symport/Acr3"/>
</dbReference>
<dbReference type="InterPro" id="IPR004710">
    <property type="entry name" value="Bilac:Na_transpt"/>
</dbReference>
<keyword evidence="3 5" id="KW-1133">Transmembrane helix</keyword>
<reference evidence="6 7" key="1">
    <citation type="submission" date="2018-04" db="EMBL/GenBank/DDBJ databases">
        <title>Massilia violaceinigra sp. nov., a novel purple-pigmented bacterium isolated from Tianshan glacier, Xinjiang, China.</title>
        <authorList>
            <person name="Wang H."/>
        </authorList>
    </citation>
    <scope>NUCLEOTIDE SEQUENCE [LARGE SCALE GENOMIC DNA]</scope>
    <source>
        <strain evidence="6 7">B448-2</strain>
    </source>
</reference>
<dbReference type="InterPro" id="IPR038770">
    <property type="entry name" value="Na+/solute_symporter_sf"/>
</dbReference>
<protein>
    <submittedName>
        <fullName evidence="6">Transporter</fullName>
    </submittedName>
</protein>
<dbReference type="RefSeq" id="WP_106757829.1">
    <property type="nucleotide sequence ID" value="NZ_PXWF02000222.1"/>
</dbReference>
<dbReference type="Pfam" id="PF01758">
    <property type="entry name" value="SBF"/>
    <property type="match status" value="1"/>
</dbReference>
<dbReference type="EMBL" id="PXWF02000222">
    <property type="protein sequence ID" value="PWF47904.1"/>
    <property type="molecule type" value="Genomic_DNA"/>
</dbReference>
<dbReference type="Gene3D" id="1.20.1530.20">
    <property type="match status" value="1"/>
</dbReference>
<feature type="transmembrane region" description="Helical" evidence="5">
    <location>
        <begin position="195"/>
        <end position="216"/>
    </location>
</feature>
<comment type="subcellular location">
    <subcellularLocation>
        <location evidence="1">Membrane</location>
        <topology evidence="1">Multi-pass membrane protein</topology>
    </subcellularLocation>
</comment>
<keyword evidence="7" id="KW-1185">Reference proteome</keyword>
<dbReference type="Proteomes" id="UP000241421">
    <property type="component" value="Unassembled WGS sequence"/>
</dbReference>
<comment type="caution">
    <text evidence="6">The sequence shown here is derived from an EMBL/GenBank/DDBJ whole genome shotgun (WGS) entry which is preliminary data.</text>
</comment>
<sequence length="302" mass="32421">MLTEAETRLLGVLMMVIMLGMGASLTFKDFAIALRKPQGVLVGMLCQYGIMPFLAFSLAKVLGLPPAMAIGLILMGCMPGGTTSNIFAYFSKGTLSLSILMTMSSTLVAIVMVPLTLGLYSSGIEGQWLIPRSNLVQVLAVLLVPTLIGLSLRKLNANIGAVIELVGAVLGVFVILFLLVSWVPRNWQLLLDTGPAIYTGAIGLGLIGFALGYGLSRLFRQDARRARTIALETGIQNGPLAVLIVLLSFPGPEQQQVLLIPVLYSLFIVLTSSAITVWFRRLTTREELSRDQSKLGSVVAAR</sequence>
<feature type="transmembrane region" description="Helical" evidence="5">
    <location>
        <begin position="68"/>
        <end position="90"/>
    </location>
</feature>
<feature type="transmembrane region" description="Helical" evidence="5">
    <location>
        <begin position="135"/>
        <end position="152"/>
    </location>
</feature>
<dbReference type="AlphaFoldDB" id="A0A2U2HKB0"/>
<evidence type="ECO:0000256" key="2">
    <source>
        <dbReference type="ARBA" id="ARBA00022692"/>
    </source>
</evidence>
<evidence type="ECO:0000313" key="6">
    <source>
        <dbReference type="EMBL" id="PWF47904.1"/>
    </source>
</evidence>
<proteinExistence type="predicted"/>
<name>A0A2U2HKB0_9BURK</name>
<evidence type="ECO:0000313" key="7">
    <source>
        <dbReference type="Proteomes" id="UP000241421"/>
    </source>
</evidence>
<feature type="transmembrane region" description="Helical" evidence="5">
    <location>
        <begin position="97"/>
        <end position="115"/>
    </location>
</feature>
<dbReference type="PANTHER" id="PTHR10361:SF28">
    <property type="entry name" value="P3 PROTEIN-RELATED"/>
    <property type="match status" value="1"/>
</dbReference>
<keyword evidence="2 5" id="KW-0812">Transmembrane</keyword>
<evidence type="ECO:0000256" key="1">
    <source>
        <dbReference type="ARBA" id="ARBA00004141"/>
    </source>
</evidence>
<feature type="transmembrane region" description="Helical" evidence="5">
    <location>
        <begin position="159"/>
        <end position="183"/>
    </location>
</feature>
<dbReference type="OrthoDB" id="9806785at2"/>
<evidence type="ECO:0000256" key="4">
    <source>
        <dbReference type="ARBA" id="ARBA00023136"/>
    </source>
</evidence>
<evidence type="ECO:0000256" key="5">
    <source>
        <dbReference type="SAM" id="Phobius"/>
    </source>
</evidence>
<dbReference type="GO" id="GO:0016020">
    <property type="term" value="C:membrane"/>
    <property type="evidence" value="ECO:0007669"/>
    <property type="project" value="UniProtKB-SubCell"/>
</dbReference>
<organism evidence="6 7">
    <name type="scientific">Massilia glaciei</name>
    <dbReference type="NCBI Taxonomy" id="1524097"/>
    <lineage>
        <taxon>Bacteria</taxon>
        <taxon>Pseudomonadati</taxon>
        <taxon>Pseudomonadota</taxon>
        <taxon>Betaproteobacteria</taxon>
        <taxon>Burkholderiales</taxon>
        <taxon>Oxalobacteraceae</taxon>
        <taxon>Telluria group</taxon>
        <taxon>Massilia</taxon>
    </lineage>
</organism>
<evidence type="ECO:0000256" key="3">
    <source>
        <dbReference type="ARBA" id="ARBA00022989"/>
    </source>
</evidence>
<feature type="transmembrane region" description="Helical" evidence="5">
    <location>
        <begin position="257"/>
        <end position="279"/>
    </location>
</feature>
<accession>A0A2U2HKB0</accession>
<feature type="transmembrane region" description="Helical" evidence="5">
    <location>
        <begin position="6"/>
        <end position="27"/>
    </location>
</feature>